<keyword evidence="1" id="KW-0285">Flavoprotein</keyword>
<dbReference type="EMBL" id="MU151365">
    <property type="protein sequence ID" value="KAF9444562.1"/>
    <property type="molecule type" value="Genomic_DNA"/>
</dbReference>
<evidence type="ECO:0000313" key="4">
    <source>
        <dbReference type="EMBL" id="KAF9444562.1"/>
    </source>
</evidence>
<dbReference type="GO" id="GO:0050661">
    <property type="term" value="F:NADP binding"/>
    <property type="evidence" value="ECO:0007669"/>
    <property type="project" value="InterPro"/>
</dbReference>
<dbReference type="GO" id="GO:0050660">
    <property type="term" value="F:flavin adenine dinucleotide binding"/>
    <property type="evidence" value="ECO:0007669"/>
    <property type="project" value="InterPro"/>
</dbReference>
<organism evidence="4 5">
    <name type="scientific">Macrolepiota fuliginosa MF-IS2</name>
    <dbReference type="NCBI Taxonomy" id="1400762"/>
    <lineage>
        <taxon>Eukaryota</taxon>
        <taxon>Fungi</taxon>
        <taxon>Dikarya</taxon>
        <taxon>Basidiomycota</taxon>
        <taxon>Agaricomycotina</taxon>
        <taxon>Agaricomycetes</taxon>
        <taxon>Agaricomycetidae</taxon>
        <taxon>Agaricales</taxon>
        <taxon>Agaricineae</taxon>
        <taxon>Agaricaceae</taxon>
        <taxon>Macrolepiota</taxon>
    </lineage>
</organism>
<dbReference type="GO" id="GO:0004499">
    <property type="term" value="F:N,N-dimethylaniline monooxygenase activity"/>
    <property type="evidence" value="ECO:0007669"/>
    <property type="project" value="InterPro"/>
</dbReference>
<dbReference type="InterPro" id="IPR036188">
    <property type="entry name" value="FAD/NAD-bd_sf"/>
</dbReference>
<keyword evidence="5" id="KW-1185">Reference proteome</keyword>
<evidence type="ECO:0000256" key="1">
    <source>
        <dbReference type="ARBA" id="ARBA00022630"/>
    </source>
</evidence>
<dbReference type="SUPFAM" id="SSF51905">
    <property type="entry name" value="FAD/NAD(P)-binding domain"/>
    <property type="match status" value="1"/>
</dbReference>
<keyword evidence="2" id="KW-0274">FAD</keyword>
<dbReference type="Proteomes" id="UP000807342">
    <property type="component" value="Unassembled WGS sequence"/>
</dbReference>
<proteinExistence type="predicted"/>
<sequence length="588" mass="64987">MGQPPFDPKAVVTSWLTSFANALQAKNAQTASESISHDGWLRDSQVFCWDNRTIQGRDKVYQHISQELSSKSFSNFQIDSRQFLAPEQGQVGSSHEGVLSGFLFETGVQWCQGYVQLAQESDGVWRALVVYMAASDIKDHEEAGRELGHYGGHTISWPTILDARRREIEVNPHVVIIGGGQTGVTVASRFKQMKIPTLVIDANPRLGDPWRNRYDSLTLHTPRMHDHFLYQRYPQNWPFYTPKDKLANWIEHYVDAQDLTVWTSSKPVEDSCPIYDEDAKRWTIIVDRASERVTLHPAHIVCCMGTVGKPISPEVKNRGAFKGIVLHGSQYKSPLPFTNKRVVVVGAGNTAGDICMDLSTCAGAITLIQRSESTLVPIEVARAGLSRFWPDDGSVPTEIADFKASSTPINLARTYSKVLKAGGGGESGKYAELYKGLREKGMIVNDGADGEGSYFQVLERFGGFMLDIGCSKLVISGRVKVEHGVEVDELKEESVVFTDGSEVPADAVIFATGYHSINDDLVKIFGKTTIDRAGKMWGLDEEGELKNVYRPTGHPALWYCGGGFRDARHGSKQLAMQIKATDLGLRVG</sequence>
<accession>A0A9P6BYR6</accession>
<comment type="caution">
    <text evidence="4">The sequence shown here is derived from an EMBL/GenBank/DDBJ whole genome shotgun (WGS) entry which is preliminary data.</text>
</comment>
<dbReference type="OrthoDB" id="74360at2759"/>
<protein>
    <submittedName>
        <fullName evidence="4">FAD/NAD(P)-binding domain-containing protein</fullName>
    </submittedName>
</protein>
<dbReference type="PRINTS" id="PR00469">
    <property type="entry name" value="PNDRDTASEII"/>
</dbReference>
<evidence type="ECO:0000256" key="2">
    <source>
        <dbReference type="ARBA" id="ARBA00022827"/>
    </source>
</evidence>
<dbReference type="AlphaFoldDB" id="A0A9P6BYR6"/>
<reference evidence="4" key="1">
    <citation type="submission" date="2020-11" db="EMBL/GenBank/DDBJ databases">
        <authorList>
            <consortium name="DOE Joint Genome Institute"/>
            <person name="Ahrendt S."/>
            <person name="Riley R."/>
            <person name="Andreopoulos W."/>
            <person name="Labutti K."/>
            <person name="Pangilinan J."/>
            <person name="Ruiz-Duenas F.J."/>
            <person name="Barrasa J.M."/>
            <person name="Sanchez-Garcia M."/>
            <person name="Camarero S."/>
            <person name="Miyauchi S."/>
            <person name="Serrano A."/>
            <person name="Linde D."/>
            <person name="Babiker R."/>
            <person name="Drula E."/>
            <person name="Ayuso-Fernandez I."/>
            <person name="Pacheco R."/>
            <person name="Padilla G."/>
            <person name="Ferreira P."/>
            <person name="Barriuso J."/>
            <person name="Kellner H."/>
            <person name="Castanera R."/>
            <person name="Alfaro M."/>
            <person name="Ramirez L."/>
            <person name="Pisabarro A.G."/>
            <person name="Kuo A."/>
            <person name="Tritt A."/>
            <person name="Lipzen A."/>
            <person name="He G."/>
            <person name="Yan M."/>
            <person name="Ng V."/>
            <person name="Cullen D."/>
            <person name="Martin F."/>
            <person name="Rosso M.-N."/>
            <person name="Henrissat B."/>
            <person name="Hibbett D."/>
            <person name="Martinez A.T."/>
            <person name="Grigoriev I.V."/>
        </authorList>
    </citation>
    <scope>NUCLEOTIDE SEQUENCE</scope>
    <source>
        <strain evidence="4">MF-IS2</strain>
    </source>
</reference>
<dbReference type="PANTHER" id="PTHR43539">
    <property type="entry name" value="FLAVIN-BINDING MONOOXYGENASE-LIKE PROTEIN (AFU_ORTHOLOGUE AFUA_4G09220)"/>
    <property type="match status" value="1"/>
</dbReference>
<keyword evidence="3" id="KW-0560">Oxidoreductase</keyword>
<gene>
    <name evidence="4" type="ORF">P691DRAFT_778172</name>
</gene>
<dbReference type="InterPro" id="IPR020946">
    <property type="entry name" value="Flavin_mOase-like"/>
</dbReference>
<dbReference type="PANTHER" id="PTHR43539:SF68">
    <property type="entry name" value="FLAVIN-BINDING MONOOXYGENASE-LIKE PROTEIN (AFU_ORTHOLOGUE AFUA_4G09220)"/>
    <property type="match status" value="1"/>
</dbReference>
<dbReference type="Gene3D" id="3.50.50.60">
    <property type="entry name" value="FAD/NAD(P)-binding domain"/>
    <property type="match status" value="2"/>
</dbReference>
<evidence type="ECO:0000313" key="5">
    <source>
        <dbReference type="Proteomes" id="UP000807342"/>
    </source>
</evidence>
<dbReference type="InterPro" id="IPR050982">
    <property type="entry name" value="Auxin_biosynth/cation_transpt"/>
</dbReference>
<evidence type="ECO:0000256" key="3">
    <source>
        <dbReference type="ARBA" id="ARBA00023002"/>
    </source>
</evidence>
<name>A0A9P6BYR6_9AGAR</name>
<dbReference type="Pfam" id="PF00743">
    <property type="entry name" value="FMO-like"/>
    <property type="match status" value="1"/>
</dbReference>